<name>A0A0W0VT24_9GAMM</name>
<dbReference type="PANTHER" id="PTHR43243:SF4">
    <property type="entry name" value="CATIONIC AMINO ACID TRANSPORTER 4"/>
    <property type="match status" value="1"/>
</dbReference>
<keyword evidence="3 6" id="KW-0812">Transmembrane</keyword>
<keyword evidence="5 6" id="KW-0472">Membrane</keyword>
<dbReference type="RefSeq" id="WP_058528147.1">
    <property type="nucleotide sequence ID" value="NZ_UGON01000002.1"/>
</dbReference>
<feature type="transmembrane region" description="Helical" evidence="6">
    <location>
        <begin position="29"/>
        <end position="50"/>
    </location>
</feature>
<dbReference type="GO" id="GO:0015171">
    <property type="term" value="F:amino acid transmembrane transporter activity"/>
    <property type="evidence" value="ECO:0007669"/>
    <property type="project" value="TreeGrafter"/>
</dbReference>
<dbReference type="GO" id="GO:0016020">
    <property type="term" value="C:membrane"/>
    <property type="evidence" value="ECO:0007669"/>
    <property type="project" value="UniProtKB-SubCell"/>
</dbReference>
<dbReference type="PATRIC" id="fig|45068.5.peg.141"/>
<evidence type="ECO:0000313" key="8">
    <source>
        <dbReference type="Proteomes" id="UP000054997"/>
    </source>
</evidence>
<evidence type="ECO:0000313" key="7">
    <source>
        <dbReference type="EMBL" id="KTD23249.1"/>
    </source>
</evidence>
<feature type="transmembrane region" description="Helical" evidence="6">
    <location>
        <begin position="214"/>
        <end position="240"/>
    </location>
</feature>
<dbReference type="InterPro" id="IPR002293">
    <property type="entry name" value="AA/rel_permease1"/>
</dbReference>
<dbReference type="Pfam" id="PF13520">
    <property type="entry name" value="AA_permease_2"/>
    <property type="match status" value="1"/>
</dbReference>
<evidence type="ECO:0000256" key="3">
    <source>
        <dbReference type="ARBA" id="ARBA00022692"/>
    </source>
</evidence>
<comment type="subcellular location">
    <subcellularLocation>
        <location evidence="1">Membrane</location>
        <topology evidence="1">Multi-pass membrane protein</topology>
    </subcellularLocation>
</comment>
<evidence type="ECO:0000256" key="1">
    <source>
        <dbReference type="ARBA" id="ARBA00004141"/>
    </source>
</evidence>
<dbReference type="AlphaFoldDB" id="A0A0W0VT24"/>
<organism evidence="7 8">
    <name type="scientific">Legionella londiniensis</name>
    <dbReference type="NCBI Taxonomy" id="45068"/>
    <lineage>
        <taxon>Bacteria</taxon>
        <taxon>Pseudomonadati</taxon>
        <taxon>Pseudomonadota</taxon>
        <taxon>Gammaproteobacteria</taxon>
        <taxon>Legionellales</taxon>
        <taxon>Legionellaceae</taxon>
        <taxon>Legionella</taxon>
    </lineage>
</organism>
<keyword evidence="8" id="KW-1185">Reference proteome</keyword>
<dbReference type="STRING" id="45068.Llon_0134"/>
<comment type="caution">
    <text evidence="7">The sequence shown here is derived from an EMBL/GenBank/DDBJ whole genome shotgun (WGS) entry which is preliminary data.</text>
</comment>
<dbReference type="PIRSF" id="PIRSF006060">
    <property type="entry name" value="AA_transporter"/>
    <property type="match status" value="1"/>
</dbReference>
<feature type="transmembrane region" description="Helical" evidence="6">
    <location>
        <begin position="307"/>
        <end position="328"/>
    </location>
</feature>
<keyword evidence="4 6" id="KW-1133">Transmembrane helix</keyword>
<gene>
    <name evidence="7" type="ORF">Llon_0134</name>
</gene>
<evidence type="ECO:0000256" key="6">
    <source>
        <dbReference type="SAM" id="Phobius"/>
    </source>
</evidence>
<evidence type="ECO:0000256" key="4">
    <source>
        <dbReference type="ARBA" id="ARBA00022989"/>
    </source>
</evidence>
<evidence type="ECO:0000256" key="5">
    <source>
        <dbReference type="ARBA" id="ARBA00023136"/>
    </source>
</evidence>
<evidence type="ECO:0000256" key="2">
    <source>
        <dbReference type="ARBA" id="ARBA00022448"/>
    </source>
</evidence>
<feature type="transmembrane region" description="Helical" evidence="6">
    <location>
        <begin position="334"/>
        <end position="353"/>
    </location>
</feature>
<dbReference type="Proteomes" id="UP000054997">
    <property type="component" value="Unassembled WGS sequence"/>
</dbReference>
<accession>A0A0W0VT24</accession>
<feature type="transmembrane region" description="Helical" evidence="6">
    <location>
        <begin position="365"/>
        <end position="387"/>
    </location>
</feature>
<sequence>MLVTFYGLGTILGAGIYVLIGKVAAQAGIYTPLAFLLASLIAFFTAVSYAELSSRYPLSAGEAAYVEEAFQKKWLSQLIGWLVVLTGVVSAAAITQGFVGYLQVFVTLPQWLAVFLLLFCMGAVAVLGITESAVMVMIITLIELLGLLLILFYAADSFQKLPVLWQEKPPFMLKDWAGVISGAFIAFYAYIGFEDMVNIAEEIKNPEKTLPAAIFLALALASFLYIIVALAMILVLPMSLLSTTDAPLAAFITQKGYSPFLISLISMVAIVNGAFAQIIMASRVIYGMAKKQKTLAFFASVNPKTQTPIWATAFVVFIILFLALGFNIEVLAKATSSIILCVFAVINLALIVIKVKGIDAGAGKNYSLLFPMVGFLITLVFLFSQLWF</sequence>
<feature type="transmembrane region" description="Helical" evidence="6">
    <location>
        <begin position="134"/>
        <end position="155"/>
    </location>
</feature>
<feature type="transmembrane region" description="Helical" evidence="6">
    <location>
        <begin position="175"/>
        <end position="193"/>
    </location>
</feature>
<reference evidence="7 8" key="1">
    <citation type="submission" date="2015-11" db="EMBL/GenBank/DDBJ databases">
        <title>Genomic analysis of 38 Legionella species identifies large and diverse effector repertoires.</title>
        <authorList>
            <person name="Burstein D."/>
            <person name="Amaro F."/>
            <person name="Zusman T."/>
            <person name="Lifshitz Z."/>
            <person name="Cohen O."/>
            <person name="Gilbert J.A."/>
            <person name="Pupko T."/>
            <person name="Shuman H.A."/>
            <person name="Segal G."/>
        </authorList>
    </citation>
    <scope>NUCLEOTIDE SEQUENCE [LARGE SCALE GENOMIC DNA]</scope>
    <source>
        <strain evidence="7 8">ATCC 49505</strain>
    </source>
</reference>
<feature type="transmembrane region" description="Helical" evidence="6">
    <location>
        <begin position="108"/>
        <end position="127"/>
    </location>
</feature>
<protein>
    <submittedName>
        <fullName evidence="7">Amino acid transporter</fullName>
    </submittedName>
</protein>
<proteinExistence type="predicted"/>
<dbReference type="PANTHER" id="PTHR43243">
    <property type="entry name" value="INNER MEMBRANE TRANSPORTER YGJI-RELATED"/>
    <property type="match status" value="1"/>
</dbReference>
<keyword evidence="2" id="KW-0813">Transport</keyword>
<dbReference type="Gene3D" id="1.20.1740.10">
    <property type="entry name" value="Amino acid/polyamine transporter I"/>
    <property type="match status" value="1"/>
</dbReference>
<feature type="transmembrane region" description="Helical" evidence="6">
    <location>
        <begin position="78"/>
        <end position="102"/>
    </location>
</feature>
<dbReference type="OrthoDB" id="9804700at2"/>
<feature type="transmembrane region" description="Helical" evidence="6">
    <location>
        <begin position="260"/>
        <end position="286"/>
    </location>
</feature>
<feature type="transmembrane region" description="Helical" evidence="6">
    <location>
        <begin position="5"/>
        <end position="23"/>
    </location>
</feature>
<dbReference type="EMBL" id="LNYK01000001">
    <property type="protein sequence ID" value="KTD23249.1"/>
    <property type="molecule type" value="Genomic_DNA"/>
</dbReference>